<dbReference type="Proteomes" id="UP001374579">
    <property type="component" value="Unassembled WGS sequence"/>
</dbReference>
<gene>
    <name evidence="1" type="ORF">V1264_022197</name>
</gene>
<dbReference type="AlphaFoldDB" id="A0AAN9FX41"/>
<accession>A0AAN9FX41</accession>
<dbReference type="EMBL" id="JBAMIC010004070">
    <property type="protein sequence ID" value="KAK7088261.1"/>
    <property type="molecule type" value="Genomic_DNA"/>
</dbReference>
<evidence type="ECO:0000313" key="2">
    <source>
        <dbReference type="Proteomes" id="UP001374579"/>
    </source>
</evidence>
<name>A0AAN9FX41_9CAEN</name>
<protein>
    <submittedName>
        <fullName evidence="1">Uncharacterized protein</fullName>
    </submittedName>
</protein>
<comment type="caution">
    <text evidence="1">The sequence shown here is derived from an EMBL/GenBank/DDBJ whole genome shotgun (WGS) entry which is preliminary data.</text>
</comment>
<proteinExistence type="predicted"/>
<evidence type="ECO:0000313" key="1">
    <source>
        <dbReference type="EMBL" id="KAK7088261.1"/>
    </source>
</evidence>
<keyword evidence="2" id="KW-1185">Reference proteome</keyword>
<reference evidence="1 2" key="1">
    <citation type="submission" date="2024-02" db="EMBL/GenBank/DDBJ databases">
        <title>Chromosome-scale genome assembly of the rough periwinkle Littorina saxatilis.</title>
        <authorList>
            <person name="De Jode A."/>
            <person name="Faria R."/>
            <person name="Formenti G."/>
            <person name="Sims Y."/>
            <person name="Smith T.P."/>
            <person name="Tracey A."/>
            <person name="Wood J.M.D."/>
            <person name="Zagrodzka Z.B."/>
            <person name="Johannesson K."/>
            <person name="Butlin R.K."/>
            <person name="Leder E.H."/>
        </authorList>
    </citation>
    <scope>NUCLEOTIDE SEQUENCE [LARGE SCALE GENOMIC DNA]</scope>
    <source>
        <strain evidence="1">Snail1</strain>
        <tissue evidence="1">Muscle</tissue>
    </source>
</reference>
<organism evidence="1 2">
    <name type="scientific">Littorina saxatilis</name>
    <dbReference type="NCBI Taxonomy" id="31220"/>
    <lineage>
        <taxon>Eukaryota</taxon>
        <taxon>Metazoa</taxon>
        <taxon>Spiralia</taxon>
        <taxon>Lophotrochozoa</taxon>
        <taxon>Mollusca</taxon>
        <taxon>Gastropoda</taxon>
        <taxon>Caenogastropoda</taxon>
        <taxon>Littorinimorpha</taxon>
        <taxon>Littorinoidea</taxon>
        <taxon>Littorinidae</taxon>
        <taxon>Littorina</taxon>
    </lineage>
</organism>
<sequence>MPRAKGGKRRLQAVKAAAAKKTKQVERVVSCSNGGLSKCSDPQSKCAFRRKHEAMDADEDVADCSDQLWSFTHVFQLTRLLSDLTCPVCKETGLSITVSEGENAGFASQRLLPRRINGCVD</sequence>